<evidence type="ECO:0000313" key="2">
    <source>
        <dbReference type="Proteomes" id="UP000494214"/>
    </source>
</evidence>
<accession>A0A6S6ZNN0</accession>
<evidence type="ECO:0000313" key="1">
    <source>
        <dbReference type="EMBL" id="CAB3684671.1"/>
    </source>
</evidence>
<proteinExistence type="predicted"/>
<reference evidence="1 2" key="1">
    <citation type="submission" date="2020-04" db="EMBL/GenBank/DDBJ databases">
        <authorList>
            <person name="De Canck E."/>
        </authorList>
    </citation>
    <scope>NUCLEOTIDE SEQUENCE [LARGE SCALE GENOMIC DNA]</scope>
    <source>
        <strain evidence="1 2">LMG 26690</strain>
    </source>
</reference>
<dbReference type="Proteomes" id="UP000494214">
    <property type="component" value="Unassembled WGS sequence"/>
</dbReference>
<keyword evidence="2" id="KW-1185">Reference proteome</keyword>
<organism evidence="1 2">
    <name type="scientific">Achromobacter animicus</name>
    <dbReference type="NCBI Taxonomy" id="1389935"/>
    <lineage>
        <taxon>Bacteria</taxon>
        <taxon>Pseudomonadati</taxon>
        <taxon>Pseudomonadota</taxon>
        <taxon>Betaproteobacteria</taxon>
        <taxon>Burkholderiales</taxon>
        <taxon>Alcaligenaceae</taxon>
        <taxon>Achromobacter</taxon>
    </lineage>
</organism>
<dbReference type="EMBL" id="CADIJM010000002">
    <property type="protein sequence ID" value="CAB3684671.1"/>
    <property type="molecule type" value="Genomic_DNA"/>
</dbReference>
<dbReference type="AlphaFoldDB" id="A0A6S6ZNN0"/>
<name>A0A6S6ZNN0_9BURK</name>
<sequence length="30" mass="3216">MAVDGSLDCGIEIDSVALRFGEQQSASYRP</sequence>
<protein>
    <submittedName>
        <fullName evidence="1">Uncharacterized protein</fullName>
    </submittedName>
</protein>
<gene>
    <name evidence="1" type="ORF">LMG26690_01792</name>
</gene>